<evidence type="ECO:0000313" key="3">
    <source>
        <dbReference type="Proteomes" id="UP001054252"/>
    </source>
</evidence>
<accession>A0AAV5K598</accession>
<dbReference type="CDD" id="cd01989">
    <property type="entry name" value="USP_STK_Ubox_N"/>
    <property type="match status" value="1"/>
</dbReference>
<gene>
    <name evidence="2" type="ORF">SLEP1_g29161</name>
</gene>
<protein>
    <recommendedName>
        <fullName evidence="4">UspA domain-containing protein</fullName>
    </recommendedName>
</protein>
<dbReference type="AlphaFoldDB" id="A0AAV5K598"/>
<dbReference type="Gene3D" id="3.40.50.620">
    <property type="entry name" value="HUPs"/>
    <property type="match status" value="1"/>
</dbReference>
<evidence type="ECO:0008006" key="4">
    <source>
        <dbReference type="Google" id="ProtNLM"/>
    </source>
</evidence>
<reference evidence="2 3" key="1">
    <citation type="journal article" date="2021" name="Commun. Biol.">
        <title>The genome of Shorea leprosula (Dipterocarpaceae) highlights the ecological relevance of drought in aseasonal tropical rainforests.</title>
        <authorList>
            <person name="Ng K.K.S."/>
            <person name="Kobayashi M.J."/>
            <person name="Fawcett J.A."/>
            <person name="Hatakeyama M."/>
            <person name="Paape T."/>
            <person name="Ng C.H."/>
            <person name="Ang C.C."/>
            <person name="Tnah L.H."/>
            <person name="Lee C.T."/>
            <person name="Nishiyama T."/>
            <person name="Sese J."/>
            <person name="O'Brien M.J."/>
            <person name="Copetti D."/>
            <person name="Mohd Noor M.I."/>
            <person name="Ong R.C."/>
            <person name="Putra M."/>
            <person name="Sireger I.Z."/>
            <person name="Indrioko S."/>
            <person name="Kosugi Y."/>
            <person name="Izuno A."/>
            <person name="Isagi Y."/>
            <person name="Lee S.L."/>
            <person name="Shimizu K.K."/>
        </authorList>
    </citation>
    <scope>NUCLEOTIDE SEQUENCE [LARGE SCALE GENOMIC DNA]</scope>
    <source>
        <strain evidence="2">214</strain>
    </source>
</reference>
<evidence type="ECO:0000313" key="2">
    <source>
        <dbReference type="EMBL" id="GKV18832.1"/>
    </source>
</evidence>
<dbReference type="InterPro" id="IPR014729">
    <property type="entry name" value="Rossmann-like_a/b/a_fold"/>
</dbReference>
<dbReference type="PANTHER" id="PTHR47382:SF3">
    <property type="entry name" value="ADENINE NUCLEOTIDE ALPHA HYDROLASES-LIKE SUPERFAMILY PROTEIN"/>
    <property type="match status" value="1"/>
</dbReference>
<feature type="region of interest" description="Disordered" evidence="1">
    <location>
        <begin position="20"/>
        <end position="39"/>
    </location>
</feature>
<sequence>MEAKGHQRFFSALTDITDAESGDPKRFISSGEIEDEEDSDASYICIEVNRSIFSPPVKAPYMLRSTTSEIEEEDDSGPSHTGGYGTQQSISSGSEYEGEAFTDEHSNVTGEVHRSISSGTEEEEEEEEDASYSVKSYITANYEIEDAESADEFSSVNNSEYQSSVFSLDVNRATEDSVYVAVGNSESSIDALAWTLAHYVNLSTNIYLIHVFPEIRYIPSPLGLLPRDNVKPSMVQKYMAQEREKRRALLQKFLDACHYFKTQNKVDAVLVESDEVAKTILNLIPFLNITKLVLGSSKTKKLKFRKNGIAHQIFKNAPLTCEVKLICKGNAVVNPTFATPSISPSPSQRSLTSQLSLRSLSDAFKIFNIKET</sequence>
<dbReference type="Proteomes" id="UP001054252">
    <property type="component" value="Unassembled WGS sequence"/>
</dbReference>
<dbReference type="PANTHER" id="PTHR47382">
    <property type="entry name" value="U-BOX DOMAIN-CONTAINING PROTEIN 52-LIKE"/>
    <property type="match status" value="1"/>
</dbReference>
<dbReference type="EMBL" id="BPVZ01000051">
    <property type="protein sequence ID" value="GKV18832.1"/>
    <property type="molecule type" value="Genomic_DNA"/>
</dbReference>
<feature type="compositionally biased region" description="Basic and acidic residues" evidence="1">
    <location>
        <begin position="102"/>
        <end position="114"/>
    </location>
</feature>
<keyword evidence="3" id="KW-1185">Reference proteome</keyword>
<feature type="region of interest" description="Disordered" evidence="1">
    <location>
        <begin position="67"/>
        <end position="134"/>
    </location>
</feature>
<organism evidence="2 3">
    <name type="scientific">Rubroshorea leprosula</name>
    <dbReference type="NCBI Taxonomy" id="152421"/>
    <lineage>
        <taxon>Eukaryota</taxon>
        <taxon>Viridiplantae</taxon>
        <taxon>Streptophyta</taxon>
        <taxon>Embryophyta</taxon>
        <taxon>Tracheophyta</taxon>
        <taxon>Spermatophyta</taxon>
        <taxon>Magnoliopsida</taxon>
        <taxon>eudicotyledons</taxon>
        <taxon>Gunneridae</taxon>
        <taxon>Pentapetalae</taxon>
        <taxon>rosids</taxon>
        <taxon>malvids</taxon>
        <taxon>Malvales</taxon>
        <taxon>Dipterocarpaceae</taxon>
        <taxon>Rubroshorea</taxon>
    </lineage>
</organism>
<name>A0AAV5K598_9ROSI</name>
<evidence type="ECO:0000256" key="1">
    <source>
        <dbReference type="SAM" id="MobiDB-lite"/>
    </source>
</evidence>
<dbReference type="SUPFAM" id="SSF52402">
    <property type="entry name" value="Adenine nucleotide alpha hydrolases-like"/>
    <property type="match status" value="1"/>
</dbReference>
<comment type="caution">
    <text evidence="2">The sequence shown here is derived from an EMBL/GenBank/DDBJ whole genome shotgun (WGS) entry which is preliminary data.</text>
</comment>
<proteinExistence type="predicted"/>
<feature type="compositionally biased region" description="Acidic residues" evidence="1">
    <location>
        <begin position="120"/>
        <end position="130"/>
    </location>
</feature>